<dbReference type="SUPFAM" id="SSF103196">
    <property type="entry name" value="Roadblock/LC7 domain"/>
    <property type="match status" value="1"/>
</dbReference>
<dbReference type="EMBL" id="QNRE01000009">
    <property type="protein sequence ID" value="RBO88298.1"/>
    <property type="molecule type" value="Genomic_DNA"/>
</dbReference>
<dbReference type="Proteomes" id="UP000252586">
    <property type="component" value="Unassembled WGS sequence"/>
</dbReference>
<dbReference type="Pfam" id="PF03259">
    <property type="entry name" value="Robl_LC7"/>
    <property type="match status" value="1"/>
</dbReference>
<keyword evidence="3" id="KW-1185">Reference proteome</keyword>
<feature type="domain" description="Roadblock/LAMTOR2" evidence="1">
    <location>
        <begin position="10"/>
        <end position="110"/>
    </location>
</feature>
<dbReference type="RefSeq" id="WP_067514357.1">
    <property type="nucleotide sequence ID" value="NZ_CP107943.1"/>
</dbReference>
<evidence type="ECO:0000259" key="1">
    <source>
        <dbReference type="SMART" id="SM00960"/>
    </source>
</evidence>
<sequence>MTSTDPARLSWLLLGLLERTAGARHAVLVAADGLPVCHASHPRLTDAERLGVDAVDRLAAVAAGFQGLAIAVSAEHGDGRAGVRRSMTEYGGGILFLIEAGAGAHLAVLAEEDADAGVVGFHLAELVDQLADHLTAAPRSPGVGVP</sequence>
<dbReference type="PANTHER" id="PTHR36222">
    <property type="entry name" value="SERINE PROTEASE INHIBITOR RV3364C"/>
    <property type="match status" value="1"/>
</dbReference>
<name>A0A366DGB8_9NOCA</name>
<evidence type="ECO:0000313" key="3">
    <source>
        <dbReference type="Proteomes" id="UP000252586"/>
    </source>
</evidence>
<dbReference type="InterPro" id="IPR004942">
    <property type="entry name" value="Roadblock/LAMTOR2_dom"/>
</dbReference>
<dbReference type="InterPro" id="IPR053141">
    <property type="entry name" value="Mycobact_SerProt_Inhib_Rv3364c"/>
</dbReference>
<comment type="caution">
    <text evidence="2">The sequence shown here is derived from an EMBL/GenBank/DDBJ whole genome shotgun (WGS) entry which is preliminary data.</text>
</comment>
<dbReference type="OrthoDB" id="5187023at2"/>
<proteinExistence type="predicted"/>
<dbReference type="PANTHER" id="PTHR36222:SF1">
    <property type="entry name" value="SERINE PROTEASE INHIBITOR RV3364C"/>
    <property type="match status" value="1"/>
</dbReference>
<dbReference type="SMART" id="SM00960">
    <property type="entry name" value="Robl_LC7"/>
    <property type="match status" value="1"/>
</dbReference>
<dbReference type="STRING" id="1210090.GCA_001613185_06801"/>
<organism evidence="2 3">
    <name type="scientific">Nocardia puris</name>
    <dbReference type="NCBI Taxonomy" id="208602"/>
    <lineage>
        <taxon>Bacteria</taxon>
        <taxon>Bacillati</taxon>
        <taxon>Actinomycetota</taxon>
        <taxon>Actinomycetes</taxon>
        <taxon>Mycobacteriales</taxon>
        <taxon>Nocardiaceae</taxon>
        <taxon>Nocardia</taxon>
    </lineage>
</organism>
<accession>A0A366DGB8</accession>
<reference evidence="2 3" key="1">
    <citation type="submission" date="2018-06" db="EMBL/GenBank/DDBJ databases">
        <title>Genomic Encyclopedia of Type Strains, Phase IV (KMG-IV): sequencing the most valuable type-strain genomes for metagenomic binning, comparative biology and taxonomic classification.</title>
        <authorList>
            <person name="Goeker M."/>
        </authorList>
    </citation>
    <scope>NUCLEOTIDE SEQUENCE [LARGE SCALE GENOMIC DNA]</scope>
    <source>
        <strain evidence="2 3">DSM 44599</strain>
    </source>
</reference>
<protein>
    <submittedName>
        <fullName evidence="2">Putative regulator of Ras-like GTPase activity (Roadblock/LC7/MglB family)</fullName>
    </submittedName>
</protein>
<dbReference type="AlphaFoldDB" id="A0A366DGB8"/>
<evidence type="ECO:0000313" key="2">
    <source>
        <dbReference type="EMBL" id="RBO88298.1"/>
    </source>
</evidence>
<gene>
    <name evidence="2" type="ORF">DFR74_10965</name>
</gene>
<dbReference type="Gene3D" id="3.30.450.30">
    <property type="entry name" value="Dynein light chain 2a, cytoplasmic"/>
    <property type="match status" value="1"/>
</dbReference>